<name>A0A1S1X1D8_9NEIS</name>
<dbReference type="Proteomes" id="UP000180280">
    <property type="component" value="Unassembled WGS sequence"/>
</dbReference>
<evidence type="ECO:0000313" key="2">
    <source>
        <dbReference type="EMBL" id="OHX17051.1"/>
    </source>
</evidence>
<gene>
    <name evidence="2" type="ORF">BI344_12375</name>
    <name evidence="1" type="ORF">BI347_07335</name>
</gene>
<evidence type="ECO:0000313" key="3">
    <source>
        <dbReference type="Proteomes" id="UP000180280"/>
    </source>
</evidence>
<keyword evidence="3" id="KW-1185">Reference proteome</keyword>
<dbReference type="RefSeq" id="WP_071114641.1">
    <property type="nucleotide sequence ID" value="NZ_MKCS01000001.1"/>
</dbReference>
<proteinExistence type="predicted"/>
<protein>
    <submittedName>
        <fullName evidence="1">Uncharacterized protein</fullName>
    </submittedName>
</protein>
<dbReference type="EMBL" id="MKCS01000001">
    <property type="protein sequence ID" value="OHX13341.1"/>
    <property type="molecule type" value="Genomic_DNA"/>
</dbReference>
<dbReference type="AlphaFoldDB" id="A0A1S1X1D8"/>
<evidence type="ECO:0000313" key="1">
    <source>
        <dbReference type="EMBL" id="OHX13341.1"/>
    </source>
</evidence>
<organism evidence="1">
    <name type="scientific">Chromobacterium sphagni</name>
    <dbReference type="NCBI Taxonomy" id="1903179"/>
    <lineage>
        <taxon>Bacteria</taxon>
        <taxon>Pseudomonadati</taxon>
        <taxon>Pseudomonadota</taxon>
        <taxon>Betaproteobacteria</taxon>
        <taxon>Neisseriales</taxon>
        <taxon>Chromobacteriaceae</taxon>
        <taxon>Chromobacterium</taxon>
    </lineage>
</organism>
<reference evidence="1 3" key="1">
    <citation type="submission" date="2016-09" db="EMBL/GenBank/DDBJ databases">
        <title>Chromobacterium muskegensis sp. nov., an insecticidal bacterium isolated from Sphagnum bogs.</title>
        <authorList>
            <person name="Sparks M.E."/>
            <person name="Blackburn M.B."/>
            <person name="Gundersen-Rindal D.E."/>
            <person name="Mitchell A."/>
            <person name="Farrar R."/>
            <person name="Kuhar D."/>
        </authorList>
    </citation>
    <scope>NUCLEOTIDE SEQUENCE [LARGE SCALE GENOMIC DNA]</scope>
    <source>
        <strain evidence="2 3">14B-1</strain>
        <strain evidence="1">37-2</strain>
    </source>
</reference>
<dbReference type="EMBL" id="MKCT01000072">
    <property type="protein sequence ID" value="OHX17051.1"/>
    <property type="molecule type" value="Genomic_DNA"/>
</dbReference>
<accession>A0A1S1X1D8</accession>
<sequence length="66" mass="7383">MQNGDLNAWLAAFDADARRCSARLLGLEPRGPFHTAQWSDFCADFRFETGQDGRIARLRIGQAGEQ</sequence>
<dbReference type="Proteomes" id="UP000180088">
    <property type="component" value="Unassembled WGS sequence"/>
</dbReference>
<comment type="caution">
    <text evidence="1">The sequence shown here is derived from an EMBL/GenBank/DDBJ whole genome shotgun (WGS) entry which is preliminary data.</text>
</comment>